<evidence type="ECO:0000259" key="8">
    <source>
        <dbReference type="PROSITE" id="PS50222"/>
    </source>
</evidence>
<dbReference type="AlphaFoldDB" id="A0A218UB06"/>
<gene>
    <name evidence="10" type="primary">PRKCSH</name>
    <name evidence="10" type="ORF">RLOC_00012354</name>
</gene>
<dbReference type="InterPro" id="IPR018247">
    <property type="entry name" value="EF_Hand_1_Ca_BS"/>
</dbReference>
<dbReference type="InterPro" id="IPR039794">
    <property type="entry name" value="Gtb1-like"/>
</dbReference>
<dbReference type="PROSITE" id="PS51914">
    <property type="entry name" value="MRH"/>
    <property type="match status" value="1"/>
</dbReference>
<dbReference type="InterPro" id="IPR009011">
    <property type="entry name" value="Man6P_isomerase_rcpt-bd_dom_sf"/>
</dbReference>
<evidence type="ECO:0000256" key="3">
    <source>
        <dbReference type="ARBA" id="ARBA00022824"/>
    </source>
</evidence>
<sequence>MPEARAGGPSRFPRLAMLPPPLLLLLPLALAGTPEVTVPRPRGVALSQLPFYDPSGPFRCLDGSGSVAFAWVNDDYCDCQDGSDEPEPPQDEAAAAETFAELDGDGDGRLTLEELRAHPELDGAEIEAELGPGGSADSGTFRERLWGLVRERRRLQDPPEPPQSPPEEEEEEEPEEEEEEDEEEEEGPEQVPPREGEEPPQEEPPLDEATQALIDAAQRARDDLAAAERELKEAEDGIRALELELGMDFGPEGEFSYLYNQCWELGTSEYLYRLCPFQRVTQRPKNGGAETSLGLWGSWAGPEGDKFGAQKYEGGTGCWQGPARATTVSLRCGALTALRAALEPSRCEYLLELETPAACREPPGHEEHDEL</sequence>
<organism evidence="10 11">
    <name type="scientific">Lonchura striata</name>
    <name type="common">white-rumped munia</name>
    <dbReference type="NCBI Taxonomy" id="40157"/>
    <lineage>
        <taxon>Eukaryota</taxon>
        <taxon>Metazoa</taxon>
        <taxon>Chordata</taxon>
        <taxon>Craniata</taxon>
        <taxon>Vertebrata</taxon>
        <taxon>Euteleostomi</taxon>
        <taxon>Archelosauria</taxon>
        <taxon>Archosauria</taxon>
        <taxon>Dinosauria</taxon>
        <taxon>Saurischia</taxon>
        <taxon>Theropoda</taxon>
        <taxon>Coelurosauria</taxon>
        <taxon>Aves</taxon>
        <taxon>Neognathae</taxon>
        <taxon>Neoaves</taxon>
        <taxon>Telluraves</taxon>
        <taxon>Australaves</taxon>
        <taxon>Passeriformes</taxon>
        <taxon>Passeroidea</taxon>
        <taxon>Estrildidae</taxon>
        <taxon>Estrildinae</taxon>
        <taxon>Lonchura</taxon>
    </lineage>
</organism>
<dbReference type="InterPro" id="IPR044865">
    <property type="entry name" value="MRH_dom"/>
</dbReference>
<dbReference type="Pfam" id="PF12999">
    <property type="entry name" value="PRKCSH-like"/>
    <property type="match status" value="1"/>
</dbReference>
<dbReference type="GO" id="GO:0017177">
    <property type="term" value="C:glucosidase II complex"/>
    <property type="evidence" value="ECO:0007669"/>
    <property type="project" value="TreeGrafter"/>
</dbReference>
<dbReference type="Gene3D" id="1.10.238.10">
    <property type="entry name" value="EF-hand"/>
    <property type="match status" value="1"/>
</dbReference>
<keyword evidence="11" id="KW-1185">Reference proteome</keyword>
<name>A0A218UB06_9PASE</name>
<dbReference type="PANTHER" id="PTHR12630">
    <property type="entry name" value="N-LINKED OLIGOSACCHARIDE PROCESSING"/>
    <property type="match status" value="1"/>
</dbReference>
<evidence type="ECO:0000256" key="7">
    <source>
        <dbReference type="SAM" id="SignalP"/>
    </source>
</evidence>
<dbReference type="PANTHER" id="PTHR12630:SF1">
    <property type="entry name" value="GLUCOSIDASE 2 SUBUNIT BETA"/>
    <property type="match status" value="1"/>
</dbReference>
<dbReference type="Pfam" id="PF13015">
    <property type="entry name" value="PRKCSH_1"/>
    <property type="match status" value="1"/>
</dbReference>
<evidence type="ECO:0000313" key="11">
    <source>
        <dbReference type="Proteomes" id="UP000197619"/>
    </source>
</evidence>
<dbReference type="SUPFAM" id="SSF57424">
    <property type="entry name" value="LDL receptor-like module"/>
    <property type="match status" value="1"/>
</dbReference>
<feature type="signal peptide" evidence="7">
    <location>
        <begin position="1"/>
        <end position="31"/>
    </location>
</feature>
<comment type="caution">
    <text evidence="10">The sequence shown here is derived from an EMBL/GenBank/DDBJ whole genome shotgun (WGS) entry which is preliminary data.</text>
</comment>
<evidence type="ECO:0000256" key="5">
    <source>
        <dbReference type="SAM" id="Coils"/>
    </source>
</evidence>
<feature type="region of interest" description="Disordered" evidence="6">
    <location>
        <begin position="120"/>
        <end position="205"/>
    </location>
</feature>
<feature type="coiled-coil region" evidence="5">
    <location>
        <begin position="210"/>
        <end position="244"/>
    </location>
</feature>
<feature type="chain" id="PRO_5012442774" description="Glucosidase 2 subunit beta" evidence="7">
    <location>
        <begin position="32"/>
        <end position="371"/>
    </location>
</feature>
<dbReference type="InterPro" id="IPR002048">
    <property type="entry name" value="EF_hand_dom"/>
</dbReference>
<dbReference type="PROSITE" id="PS50222">
    <property type="entry name" value="EF_HAND_2"/>
    <property type="match status" value="1"/>
</dbReference>
<evidence type="ECO:0000256" key="6">
    <source>
        <dbReference type="SAM" id="MobiDB-lite"/>
    </source>
</evidence>
<keyword evidence="2 7" id="KW-0732">Signal</keyword>
<evidence type="ECO:0000256" key="4">
    <source>
        <dbReference type="ARBA" id="ARBA00023157"/>
    </source>
</evidence>
<keyword evidence="5" id="KW-0175">Coiled coil</keyword>
<proteinExistence type="predicted"/>
<evidence type="ECO:0000313" key="10">
    <source>
        <dbReference type="EMBL" id="OWK50909.1"/>
    </source>
</evidence>
<dbReference type="GO" id="GO:0005509">
    <property type="term" value="F:calcium ion binding"/>
    <property type="evidence" value="ECO:0007669"/>
    <property type="project" value="InterPro"/>
</dbReference>
<dbReference type="PROSITE" id="PS00018">
    <property type="entry name" value="EF_HAND_1"/>
    <property type="match status" value="1"/>
</dbReference>
<dbReference type="GO" id="GO:0006491">
    <property type="term" value="P:N-glycan processing"/>
    <property type="evidence" value="ECO:0007669"/>
    <property type="project" value="TreeGrafter"/>
</dbReference>
<dbReference type="InterPro" id="IPR028146">
    <property type="entry name" value="PRKCSH_N"/>
</dbReference>
<dbReference type="InterPro" id="IPR036607">
    <property type="entry name" value="PRKCSH"/>
</dbReference>
<evidence type="ECO:0000256" key="1">
    <source>
        <dbReference type="ARBA" id="ARBA00022387"/>
    </source>
</evidence>
<feature type="compositionally biased region" description="Acidic residues" evidence="6">
    <location>
        <begin position="166"/>
        <end position="188"/>
    </location>
</feature>
<dbReference type="Proteomes" id="UP000197619">
    <property type="component" value="Unassembled WGS sequence"/>
</dbReference>
<dbReference type="Gene3D" id="2.70.130.10">
    <property type="entry name" value="Mannose-6-phosphate receptor binding domain"/>
    <property type="match status" value="1"/>
</dbReference>
<keyword evidence="3" id="KW-0256">Endoplasmic reticulum</keyword>
<evidence type="ECO:0000256" key="2">
    <source>
        <dbReference type="ARBA" id="ARBA00022729"/>
    </source>
</evidence>
<keyword evidence="4" id="KW-1015">Disulfide bond</keyword>
<accession>A0A218UB06</accession>
<dbReference type="SUPFAM" id="SSF50911">
    <property type="entry name" value="Mannose 6-phosphate receptor domain"/>
    <property type="match status" value="1"/>
</dbReference>
<dbReference type="EMBL" id="MUZQ01000486">
    <property type="protein sequence ID" value="OWK50909.1"/>
    <property type="molecule type" value="Genomic_DNA"/>
</dbReference>
<dbReference type="InterPro" id="IPR036055">
    <property type="entry name" value="LDL_receptor-like_sf"/>
</dbReference>
<feature type="domain" description="EF-hand" evidence="8">
    <location>
        <begin position="90"/>
        <end position="125"/>
    </location>
</feature>
<reference evidence="10 11" key="1">
    <citation type="submission" date="2017-05" db="EMBL/GenBank/DDBJ databases">
        <title>Genome of assembly of the Bengalese finch, Lonchura striata domestica.</title>
        <authorList>
            <person name="Colquitt B.M."/>
            <person name="Brainard M.S."/>
        </authorList>
    </citation>
    <scope>NUCLEOTIDE SEQUENCE [LARGE SCALE GENOMIC DNA]</scope>
    <source>
        <strain evidence="10">White83orange57</strain>
    </source>
</reference>
<feature type="domain" description="MRH" evidence="9">
    <location>
        <begin position="260"/>
        <end position="361"/>
    </location>
</feature>
<evidence type="ECO:0000259" key="9">
    <source>
        <dbReference type="PROSITE" id="PS51914"/>
    </source>
</evidence>
<protein>
    <recommendedName>
        <fullName evidence="1">Glucosidase 2 subunit beta</fullName>
    </recommendedName>
</protein>